<dbReference type="PIRSF" id="PIRSF036517">
    <property type="entry name" value="Ext_hemo"/>
    <property type="match status" value="1"/>
</dbReference>
<evidence type="ECO:0000256" key="8">
    <source>
        <dbReference type="PIRSR" id="PIRSR036517-1"/>
    </source>
</evidence>
<dbReference type="Gene3D" id="1.10.490.10">
    <property type="entry name" value="Globins"/>
    <property type="match status" value="1"/>
</dbReference>
<dbReference type="AlphaFoldDB" id="A0A0S2MLP6"/>
<keyword evidence="9" id="KW-1015">Disulfide bond</keyword>
<feature type="chain" id="PRO_5006602534" description="Extracellular globin" evidence="11">
    <location>
        <begin position="17"/>
        <end position="159"/>
    </location>
</feature>
<comment type="similarity">
    <text evidence="7 10">Belongs to the globin family.</text>
</comment>
<keyword evidence="1 7" id="KW-0813">Transport</keyword>
<keyword evidence="2 7" id="KW-0349">Heme</keyword>
<evidence type="ECO:0000256" key="10">
    <source>
        <dbReference type="RuleBase" id="RU000356"/>
    </source>
</evidence>
<evidence type="ECO:0000313" key="13">
    <source>
        <dbReference type="EMBL" id="ALO75588.1"/>
    </source>
</evidence>
<keyword evidence="6 7" id="KW-0408">Iron</keyword>
<reference evidence="13" key="1">
    <citation type="submission" date="2015-06" db="EMBL/GenBank/DDBJ databases">
        <title>Evolution of Sulfur Binding in Hemoglobin in Siboglinidae (Annelida) with Special Reference to Bone Eating Worms, Osedax.</title>
        <authorList>
            <person name="Waits D.S."/>
            <person name="Santos S.R."/>
            <person name="Thornhill D.J."/>
            <person name="Li Y."/>
            <person name="Halanych K.M."/>
        </authorList>
    </citation>
    <scope>NUCLEOTIDE SEQUENCE</scope>
</reference>
<dbReference type="GO" id="GO:0020037">
    <property type="term" value="F:heme binding"/>
    <property type="evidence" value="ECO:0007669"/>
    <property type="project" value="UniProtKB-UniRule"/>
</dbReference>
<evidence type="ECO:0000256" key="6">
    <source>
        <dbReference type="ARBA" id="ARBA00023004"/>
    </source>
</evidence>
<dbReference type="CDD" id="cd01040">
    <property type="entry name" value="Mb-like"/>
    <property type="match status" value="1"/>
</dbReference>
<dbReference type="Pfam" id="PF00042">
    <property type="entry name" value="Globin"/>
    <property type="match status" value="1"/>
</dbReference>
<evidence type="ECO:0000256" key="7">
    <source>
        <dbReference type="PIRNR" id="PIRNR036517"/>
    </source>
</evidence>
<name>A0A0S2MLP6_9ANNE</name>
<accession>A0A0S2MLP6</accession>
<organism evidence="13">
    <name type="scientific">Sclerolinum brattstromi</name>
    <dbReference type="NCBI Taxonomy" id="167799"/>
    <lineage>
        <taxon>Eukaryota</taxon>
        <taxon>Metazoa</taxon>
        <taxon>Spiralia</taxon>
        <taxon>Lophotrochozoa</taxon>
        <taxon>Annelida</taxon>
        <taxon>Polychaeta</taxon>
        <taxon>Sedentaria</taxon>
        <taxon>Canalipalpata</taxon>
        <taxon>Sabellida</taxon>
        <taxon>Siboglinidae</taxon>
        <taxon>Sclerolinum</taxon>
    </lineage>
</organism>
<dbReference type="PROSITE" id="PS00306">
    <property type="entry name" value="CASEIN_ALPHA_BETA"/>
    <property type="match status" value="1"/>
</dbReference>
<feature type="domain" description="Globin" evidence="12">
    <location>
        <begin position="18"/>
        <end position="159"/>
    </location>
</feature>
<evidence type="ECO:0000256" key="5">
    <source>
        <dbReference type="ARBA" id="ARBA00022729"/>
    </source>
</evidence>
<evidence type="ECO:0000256" key="3">
    <source>
        <dbReference type="ARBA" id="ARBA00022621"/>
    </source>
</evidence>
<dbReference type="GO" id="GO:0005344">
    <property type="term" value="F:oxygen carrier activity"/>
    <property type="evidence" value="ECO:0007669"/>
    <property type="project" value="UniProtKB-UniRule"/>
</dbReference>
<feature type="disulfide bond" evidence="9">
    <location>
        <begin position="19"/>
        <end position="149"/>
    </location>
</feature>
<dbReference type="PANTHER" id="PTHR46458">
    <property type="entry name" value="BLR2807 PROTEIN"/>
    <property type="match status" value="1"/>
</dbReference>
<keyword evidence="4 7" id="KW-0479">Metal-binding</keyword>
<evidence type="ECO:0000256" key="9">
    <source>
        <dbReference type="PIRSR" id="PIRSR036517-2"/>
    </source>
</evidence>
<dbReference type="GO" id="GO:0005833">
    <property type="term" value="C:hemoglobin complex"/>
    <property type="evidence" value="ECO:0007669"/>
    <property type="project" value="UniProtKB-UniRule"/>
</dbReference>
<dbReference type="GO" id="GO:0005506">
    <property type="term" value="F:iron ion binding"/>
    <property type="evidence" value="ECO:0007669"/>
    <property type="project" value="UniProtKB-UniRule"/>
</dbReference>
<sequence length="159" mass="17582">MKSLIAFMCLLAVAFASECGPLQRLKVKRQWAEAYGADYSREKLGHAIWSHVFQHAPAARDMFARVRGDNIHTPEFRAHAMRVIGGVDMCIALLDDEDILNSQLGHLAEQHSSRGVDAASYDTLEHAIMMAVEEVIGSQVFDEDAWEPCLDVITAGIQG</sequence>
<evidence type="ECO:0000256" key="4">
    <source>
        <dbReference type="ARBA" id="ARBA00022723"/>
    </source>
</evidence>
<dbReference type="InterPro" id="IPR009050">
    <property type="entry name" value="Globin-like_sf"/>
</dbReference>
<dbReference type="PANTHER" id="PTHR46458:SF1">
    <property type="entry name" value="GEO09476P1"/>
    <property type="match status" value="1"/>
</dbReference>
<evidence type="ECO:0000256" key="2">
    <source>
        <dbReference type="ARBA" id="ARBA00022617"/>
    </source>
</evidence>
<dbReference type="InterPro" id="IPR000971">
    <property type="entry name" value="Globin"/>
</dbReference>
<dbReference type="InterPro" id="IPR044399">
    <property type="entry name" value="Mb-like_M"/>
</dbReference>
<proteinExistence type="evidence at transcript level"/>
<evidence type="ECO:0000256" key="1">
    <source>
        <dbReference type="ARBA" id="ARBA00022448"/>
    </source>
</evidence>
<keyword evidence="5 11" id="KW-0732">Signal</keyword>
<dbReference type="PROSITE" id="PS01033">
    <property type="entry name" value="GLOBIN"/>
    <property type="match status" value="1"/>
</dbReference>
<dbReference type="GO" id="GO:0005576">
    <property type="term" value="C:extracellular region"/>
    <property type="evidence" value="ECO:0007669"/>
    <property type="project" value="UniProtKB-UniRule"/>
</dbReference>
<feature type="binding site" description="proximal binding residue" evidence="8">
    <location>
        <position position="111"/>
    </location>
    <ligand>
        <name>heme b</name>
        <dbReference type="ChEBI" id="CHEBI:60344"/>
    </ligand>
    <ligandPart>
        <name>Fe</name>
        <dbReference type="ChEBI" id="CHEBI:18248"/>
    </ligandPart>
</feature>
<evidence type="ECO:0000256" key="11">
    <source>
        <dbReference type="SAM" id="SignalP"/>
    </source>
</evidence>
<dbReference type="SUPFAM" id="SSF46458">
    <property type="entry name" value="Globin-like"/>
    <property type="match status" value="1"/>
</dbReference>
<evidence type="ECO:0000259" key="12">
    <source>
        <dbReference type="PROSITE" id="PS01033"/>
    </source>
</evidence>
<dbReference type="EMBL" id="KT166977">
    <property type="protein sequence ID" value="ALO75588.1"/>
    <property type="molecule type" value="mRNA"/>
</dbReference>
<dbReference type="InterPro" id="IPR014610">
    <property type="entry name" value="Haemoglobin_extracell"/>
</dbReference>
<dbReference type="InterPro" id="IPR050532">
    <property type="entry name" value="Globin-like_OT"/>
</dbReference>
<keyword evidence="3 7" id="KW-0561">Oxygen transport</keyword>
<dbReference type="InterPro" id="IPR031305">
    <property type="entry name" value="Casein_CS"/>
</dbReference>
<dbReference type="InterPro" id="IPR012292">
    <property type="entry name" value="Globin/Proto"/>
</dbReference>
<dbReference type="GO" id="GO:0019825">
    <property type="term" value="F:oxygen binding"/>
    <property type="evidence" value="ECO:0007669"/>
    <property type="project" value="UniProtKB-UniRule"/>
</dbReference>
<protein>
    <recommendedName>
        <fullName evidence="7">Extracellular globin</fullName>
    </recommendedName>
</protein>
<feature type="signal peptide" evidence="11">
    <location>
        <begin position="1"/>
        <end position="16"/>
    </location>
</feature>